<evidence type="ECO:0000256" key="1">
    <source>
        <dbReference type="ARBA" id="ARBA00023015"/>
    </source>
</evidence>
<dbReference type="InterPro" id="IPR009057">
    <property type="entry name" value="Homeodomain-like_sf"/>
</dbReference>
<keyword evidence="2" id="KW-0238">DNA-binding</keyword>
<evidence type="ECO:0000256" key="2">
    <source>
        <dbReference type="ARBA" id="ARBA00023125"/>
    </source>
</evidence>
<dbReference type="InterPro" id="IPR018060">
    <property type="entry name" value="HTH_AraC"/>
</dbReference>
<dbReference type="Pfam" id="PF12833">
    <property type="entry name" value="HTH_18"/>
    <property type="match status" value="1"/>
</dbReference>
<dbReference type="PANTHER" id="PTHR46796:SF14">
    <property type="entry name" value="TRANSCRIPTIONAL REGULATORY PROTEIN"/>
    <property type="match status" value="1"/>
</dbReference>
<gene>
    <name evidence="5" type="ORF">G5575_13520</name>
</gene>
<sequence>MTSMTQGFSIVESPRSRSWNGVLADVWTVQARQGAAGEYLSSHPRLFVVLEESQPRSLSIGEKPMTFQEAGRLSYIPAGHRIWSHVSHQTGLMHLDLHFDLSTLVARLPGNLDVQRLSTPRLMFENNRVLMLARMLAAECIKPSLHDLYGEGLMSALLAELFQIKAESSRGNGALNAHRLRHVTEFIEANCLRSIKLQELADLVGLSQSYFSSAFKASTGMAPHQWQMKARIEQVKHHLLLPGANLAHIAGATGFADQAHMTRVFKHVVGVTPAAWLRAQPIRQ</sequence>
<organism evidence="5 6">
    <name type="scientific">Devosia aurantiaca</name>
    <dbReference type="NCBI Taxonomy" id="2714858"/>
    <lineage>
        <taxon>Bacteria</taxon>
        <taxon>Pseudomonadati</taxon>
        <taxon>Pseudomonadota</taxon>
        <taxon>Alphaproteobacteria</taxon>
        <taxon>Hyphomicrobiales</taxon>
        <taxon>Devosiaceae</taxon>
        <taxon>Devosia</taxon>
    </lineage>
</organism>
<reference evidence="5 6" key="2">
    <citation type="submission" date="2020-03" db="EMBL/GenBank/DDBJ databases">
        <title>Devosia chinhatensis sp. nov., isolated from a hexachlorocyclohexane (HCH) dump site in India.</title>
        <authorList>
            <person name="Kumar M."/>
            <person name="Lal R."/>
        </authorList>
    </citation>
    <scope>NUCLEOTIDE SEQUENCE [LARGE SCALE GENOMIC DNA]</scope>
    <source>
        <strain evidence="5 6">H239</strain>
    </source>
</reference>
<reference evidence="5 6" key="1">
    <citation type="submission" date="2020-02" db="EMBL/GenBank/DDBJ databases">
        <authorList>
            <person name="Khan S.A."/>
            <person name="Jeon C.O."/>
            <person name="Chun B.H."/>
        </authorList>
    </citation>
    <scope>NUCLEOTIDE SEQUENCE [LARGE SCALE GENOMIC DNA]</scope>
    <source>
        <strain evidence="5 6">H239</strain>
    </source>
</reference>
<dbReference type="AlphaFoldDB" id="A0A6M1SPP7"/>
<keyword evidence="3" id="KW-0804">Transcription</keyword>
<dbReference type="Gene3D" id="1.10.10.60">
    <property type="entry name" value="Homeodomain-like"/>
    <property type="match status" value="2"/>
</dbReference>
<keyword evidence="1" id="KW-0805">Transcription regulation</keyword>
<evidence type="ECO:0000313" key="6">
    <source>
        <dbReference type="Proteomes" id="UP000474802"/>
    </source>
</evidence>
<proteinExistence type="predicted"/>
<accession>A0A6M1SPP7</accession>
<dbReference type="SMART" id="SM00342">
    <property type="entry name" value="HTH_ARAC"/>
    <property type="match status" value="1"/>
</dbReference>
<dbReference type="EMBL" id="JAALFG010000003">
    <property type="protein sequence ID" value="NGP18536.1"/>
    <property type="molecule type" value="Genomic_DNA"/>
</dbReference>
<dbReference type="PANTHER" id="PTHR46796">
    <property type="entry name" value="HTH-TYPE TRANSCRIPTIONAL ACTIVATOR RHAS-RELATED"/>
    <property type="match status" value="1"/>
</dbReference>
<protein>
    <submittedName>
        <fullName evidence="5">Helix-turn-helix transcriptional regulator</fullName>
    </submittedName>
</protein>
<evidence type="ECO:0000256" key="3">
    <source>
        <dbReference type="ARBA" id="ARBA00023163"/>
    </source>
</evidence>
<feature type="domain" description="HTH araC/xylS-type" evidence="4">
    <location>
        <begin position="181"/>
        <end position="279"/>
    </location>
</feature>
<keyword evidence="6" id="KW-1185">Reference proteome</keyword>
<name>A0A6M1SPP7_9HYPH</name>
<dbReference type="SUPFAM" id="SSF46689">
    <property type="entry name" value="Homeodomain-like"/>
    <property type="match status" value="2"/>
</dbReference>
<dbReference type="GO" id="GO:0003700">
    <property type="term" value="F:DNA-binding transcription factor activity"/>
    <property type="evidence" value="ECO:0007669"/>
    <property type="project" value="InterPro"/>
</dbReference>
<evidence type="ECO:0000259" key="4">
    <source>
        <dbReference type="PROSITE" id="PS01124"/>
    </source>
</evidence>
<comment type="caution">
    <text evidence="5">The sequence shown here is derived from an EMBL/GenBank/DDBJ whole genome shotgun (WGS) entry which is preliminary data.</text>
</comment>
<evidence type="ECO:0000313" key="5">
    <source>
        <dbReference type="EMBL" id="NGP18536.1"/>
    </source>
</evidence>
<dbReference type="InterPro" id="IPR050204">
    <property type="entry name" value="AraC_XylS_family_regulators"/>
</dbReference>
<dbReference type="PROSITE" id="PS01124">
    <property type="entry name" value="HTH_ARAC_FAMILY_2"/>
    <property type="match status" value="1"/>
</dbReference>
<dbReference type="Proteomes" id="UP000474802">
    <property type="component" value="Unassembled WGS sequence"/>
</dbReference>
<dbReference type="GO" id="GO:0043565">
    <property type="term" value="F:sequence-specific DNA binding"/>
    <property type="evidence" value="ECO:0007669"/>
    <property type="project" value="InterPro"/>
</dbReference>